<name>A0ABP1R191_9HEXA</name>
<feature type="compositionally biased region" description="Polar residues" evidence="1">
    <location>
        <begin position="45"/>
        <end position="56"/>
    </location>
</feature>
<organism evidence="2 3">
    <name type="scientific">Orchesella dallaii</name>
    <dbReference type="NCBI Taxonomy" id="48710"/>
    <lineage>
        <taxon>Eukaryota</taxon>
        <taxon>Metazoa</taxon>
        <taxon>Ecdysozoa</taxon>
        <taxon>Arthropoda</taxon>
        <taxon>Hexapoda</taxon>
        <taxon>Collembola</taxon>
        <taxon>Entomobryomorpha</taxon>
        <taxon>Entomobryoidea</taxon>
        <taxon>Orchesellidae</taxon>
        <taxon>Orchesellinae</taxon>
        <taxon>Orchesella</taxon>
    </lineage>
</organism>
<proteinExistence type="predicted"/>
<dbReference type="EMBL" id="CAXLJM020000051">
    <property type="protein sequence ID" value="CAL8115848.1"/>
    <property type="molecule type" value="Genomic_DNA"/>
</dbReference>
<evidence type="ECO:0000256" key="1">
    <source>
        <dbReference type="SAM" id="MobiDB-lite"/>
    </source>
</evidence>
<feature type="region of interest" description="Disordered" evidence="1">
    <location>
        <begin position="1"/>
        <end position="153"/>
    </location>
</feature>
<evidence type="ECO:0000313" key="2">
    <source>
        <dbReference type="EMBL" id="CAL8115848.1"/>
    </source>
</evidence>
<sequence length="153" mass="16923">MSNPNGNRPATPYQPASMRHLPLFSFNQPPIQAPRSPSQPRPQQVNRNDLRQNMLSGVSGMGTGTGNRFVGLCPTCGSYRPPFNIPPESPEPEEDGALSTRAPPASPSSDSSDESLPDLETKETKETKEQNKKRDDDDEELPPTFRWVHLEIV</sequence>
<protein>
    <submittedName>
        <fullName evidence="2">Uncharacterized protein</fullName>
    </submittedName>
</protein>
<gene>
    <name evidence="2" type="ORF">ODALV1_LOCUS17037</name>
</gene>
<accession>A0ABP1R191</accession>
<feature type="compositionally biased region" description="Basic and acidic residues" evidence="1">
    <location>
        <begin position="119"/>
        <end position="135"/>
    </location>
</feature>
<feature type="compositionally biased region" description="Low complexity" evidence="1">
    <location>
        <begin position="28"/>
        <end position="44"/>
    </location>
</feature>
<keyword evidence="3" id="KW-1185">Reference proteome</keyword>
<dbReference type="Proteomes" id="UP001642540">
    <property type="component" value="Unassembled WGS sequence"/>
</dbReference>
<evidence type="ECO:0000313" key="3">
    <source>
        <dbReference type="Proteomes" id="UP001642540"/>
    </source>
</evidence>
<reference evidence="2 3" key="1">
    <citation type="submission" date="2024-08" db="EMBL/GenBank/DDBJ databases">
        <authorList>
            <person name="Cucini C."/>
            <person name="Frati F."/>
        </authorList>
    </citation>
    <scope>NUCLEOTIDE SEQUENCE [LARGE SCALE GENOMIC DNA]</scope>
</reference>
<comment type="caution">
    <text evidence="2">The sequence shown here is derived from an EMBL/GenBank/DDBJ whole genome shotgun (WGS) entry which is preliminary data.</text>
</comment>